<dbReference type="InterPro" id="IPR010016">
    <property type="entry name" value="PxpB"/>
</dbReference>
<keyword evidence="1" id="KW-0547">Nucleotide-binding</keyword>
<dbReference type="NCBIfam" id="TIGR00370">
    <property type="entry name" value="5-oxoprolinase subunit PxpB"/>
    <property type="match status" value="1"/>
</dbReference>
<evidence type="ECO:0000256" key="3">
    <source>
        <dbReference type="ARBA" id="ARBA00022840"/>
    </source>
</evidence>
<dbReference type="InterPro" id="IPR003833">
    <property type="entry name" value="CT_C_D"/>
</dbReference>
<dbReference type="Pfam" id="PF02682">
    <property type="entry name" value="CT_C_D"/>
    <property type="match status" value="1"/>
</dbReference>
<dbReference type="Proteomes" id="UP001151071">
    <property type="component" value="Unassembled WGS sequence"/>
</dbReference>
<dbReference type="EMBL" id="JAPYYP010000002">
    <property type="protein sequence ID" value="MDA5107127.1"/>
    <property type="molecule type" value="Genomic_DNA"/>
</dbReference>
<keyword evidence="3" id="KW-0067">ATP-binding</keyword>
<dbReference type="Gene3D" id="2.40.100.10">
    <property type="entry name" value="Cyclophilin-like"/>
    <property type="match status" value="1"/>
</dbReference>
<dbReference type="PANTHER" id="PTHR34698:SF2">
    <property type="entry name" value="5-OXOPROLINASE SUBUNIT B"/>
    <property type="match status" value="1"/>
</dbReference>
<name>A0A9X3TML3_9BACL</name>
<proteinExistence type="predicted"/>
<dbReference type="SMART" id="SM00796">
    <property type="entry name" value="AHS1"/>
    <property type="match status" value="1"/>
</dbReference>
<dbReference type="InterPro" id="IPR029000">
    <property type="entry name" value="Cyclophilin-like_dom_sf"/>
</dbReference>
<dbReference type="EC" id="3.5.2.9" evidence="5"/>
<dbReference type="SUPFAM" id="SSF160467">
    <property type="entry name" value="PH0987 N-terminal domain-like"/>
    <property type="match status" value="1"/>
</dbReference>
<organism evidence="5 6">
    <name type="scientific">Brevibacillus thermoruber</name>
    <dbReference type="NCBI Taxonomy" id="33942"/>
    <lineage>
        <taxon>Bacteria</taxon>
        <taxon>Bacillati</taxon>
        <taxon>Bacillota</taxon>
        <taxon>Bacilli</taxon>
        <taxon>Bacillales</taxon>
        <taxon>Paenibacillaceae</taxon>
        <taxon>Brevibacillus</taxon>
    </lineage>
</organism>
<dbReference type="SUPFAM" id="SSF50891">
    <property type="entry name" value="Cyclophilin-like"/>
    <property type="match status" value="1"/>
</dbReference>
<reference evidence="5" key="1">
    <citation type="submission" date="2022-12" db="EMBL/GenBank/DDBJ databases">
        <title>Draft genome sequence of the thermophilic strain Brevibacillus thermoruber HT42, isolated from Los Humeros, Puebla, Mexico, with biotechnological potential.</title>
        <authorList>
            <person name="Lara Sanchez J."/>
            <person name="Solis Palacios R."/>
            <person name="Bustos Baena A.S."/>
            <person name="Ruz Baez A.E."/>
            <person name="Espinosa Luna G."/>
            <person name="Oliart Ros R.M."/>
        </authorList>
    </citation>
    <scope>NUCLEOTIDE SEQUENCE</scope>
    <source>
        <strain evidence="5">HT42</strain>
    </source>
</reference>
<gene>
    <name evidence="5" type="primary">pxpB</name>
    <name evidence="5" type="ORF">O3V59_02020</name>
</gene>
<accession>A0A9X3TML3</accession>
<keyword evidence="6" id="KW-1185">Reference proteome</keyword>
<sequence>MKVHVEPLGDHAVVVRFGTSIDPHIHGQVKQFSASLEQDPLPGMVEYIPAYATVTIFYDPVAVYERNKGWQRTDGGSRPPFSPYEWYCGQIRERLNSLGEAAPASGRVVKIPVLYGGEVGPDLGEVARHNNLTEQEVIETHASGDYQVYMIGFAPGFPYIGGMPEKIATPRRQSPRLSIPAGSVGIAGKQTGIYPLETPGGWQIIGRTPLRLFRPEADPPSLLQAGDRVRFVPVTEEEFRAYEEGSA</sequence>
<protein>
    <submittedName>
        <fullName evidence="5">5-oxoprolinase subunit PxpB</fullName>
        <ecNumber evidence="5">3.5.2.9</ecNumber>
    </submittedName>
</protein>
<keyword evidence="2 5" id="KW-0378">Hydrolase</keyword>
<dbReference type="AlphaFoldDB" id="A0A9X3TML3"/>
<evidence type="ECO:0000256" key="2">
    <source>
        <dbReference type="ARBA" id="ARBA00022801"/>
    </source>
</evidence>
<dbReference type="Gene3D" id="3.30.1360.40">
    <property type="match status" value="1"/>
</dbReference>
<evidence type="ECO:0000259" key="4">
    <source>
        <dbReference type="SMART" id="SM00796"/>
    </source>
</evidence>
<evidence type="ECO:0000256" key="1">
    <source>
        <dbReference type="ARBA" id="ARBA00022741"/>
    </source>
</evidence>
<comment type="caution">
    <text evidence="5">The sequence shown here is derived from an EMBL/GenBank/DDBJ whole genome shotgun (WGS) entry which is preliminary data.</text>
</comment>
<evidence type="ECO:0000313" key="5">
    <source>
        <dbReference type="EMBL" id="MDA5107127.1"/>
    </source>
</evidence>
<dbReference type="PANTHER" id="PTHR34698">
    <property type="entry name" value="5-OXOPROLINASE SUBUNIT B"/>
    <property type="match status" value="1"/>
</dbReference>
<evidence type="ECO:0000313" key="6">
    <source>
        <dbReference type="Proteomes" id="UP001151071"/>
    </source>
</evidence>
<feature type="domain" description="Carboxyltransferase" evidence="4">
    <location>
        <begin position="3"/>
        <end position="223"/>
    </location>
</feature>
<dbReference type="GO" id="GO:0017168">
    <property type="term" value="F:5-oxoprolinase (ATP-hydrolyzing) activity"/>
    <property type="evidence" value="ECO:0007669"/>
    <property type="project" value="UniProtKB-EC"/>
</dbReference>
<dbReference type="RefSeq" id="WP_029099186.1">
    <property type="nucleotide sequence ID" value="NZ_JAPYYP010000002.1"/>
</dbReference>
<dbReference type="GO" id="GO:0005524">
    <property type="term" value="F:ATP binding"/>
    <property type="evidence" value="ECO:0007669"/>
    <property type="project" value="UniProtKB-KW"/>
</dbReference>